<evidence type="ECO:0000313" key="2">
    <source>
        <dbReference type="EMBL" id="VDK87599.1"/>
    </source>
</evidence>
<evidence type="ECO:0000256" key="1">
    <source>
        <dbReference type="SAM" id="MobiDB-lite"/>
    </source>
</evidence>
<reference evidence="2 3" key="1">
    <citation type="submission" date="2018-11" db="EMBL/GenBank/DDBJ databases">
        <authorList>
            <consortium name="Pathogen Informatics"/>
        </authorList>
    </citation>
    <scope>NUCLEOTIDE SEQUENCE [LARGE SCALE GENOMIC DNA]</scope>
</reference>
<feature type="region of interest" description="Disordered" evidence="1">
    <location>
        <begin position="175"/>
        <end position="275"/>
    </location>
</feature>
<gene>
    <name evidence="2" type="ORF">DILT_LOCUS4045</name>
</gene>
<feature type="compositionally biased region" description="Polar residues" evidence="1">
    <location>
        <begin position="265"/>
        <end position="275"/>
    </location>
</feature>
<proteinExistence type="predicted"/>
<dbReference type="EMBL" id="UYRU01044738">
    <property type="protein sequence ID" value="VDK87599.1"/>
    <property type="molecule type" value="Genomic_DNA"/>
</dbReference>
<keyword evidence="3" id="KW-1185">Reference proteome</keyword>
<dbReference type="OrthoDB" id="6321072at2759"/>
<dbReference type="Proteomes" id="UP000281553">
    <property type="component" value="Unassembled WGS sequence"/>
</dbReference>
<feature type="region of interest" description="Disordered" evidence="1">
    <location>
        <begin position="60"/>
        <end position="80"/>
    </location>
</feature>
<name>A0A3P6TW80_DIBLA</name>
<protein>
    <submittedName>
        <fullName evidence="2">Uncharacterized protein</fullName>
    </submittedName>
</protein>
<organism evidence="2 3">
    <name type="scientific">Dibothriocephalus latus</name>
    <name type="common">Fish tapeworm</name>
    <name type="synonym">Diphyllobothrium latum</name>
    <dbReference type="NCBI Taxonomy" id="60516"/>
    <lineage>
        <taxon>Eukaryota</taxon>
        <taxon>Metazoa</taxon>
        <taxon>Spiralia</taxon>
        <taxon>Lophotrochozoa</taxon>
        <taxon>Platyhelminthes</taxon>
        <taxon>Cestoda</taxon>
        <taxon>Eucestoda</taxon>
        <taxon>Diphyllobothriidea</taxon>
        <taxon>Diphyllobothriidae</taxon>
        <taxon>Dibothriocephalus</taxon>
    </lineage>
</organism>
<evidence type="ECO:0000313" key="3">
    <source>
        <dbReference type="Proteomes" id="UP000281553"/>
    </source>
</evidence>
<sequence>MSRRDADTQTRVLSKIEQDPDSTLQILTAKRQWLKNLKNDSAIVEKPSSSFAANNVNAVTRTKSIPPQKSQDPTPSEPISASWQCADDHIGQKGYDTFLRLINKLQCEASFNGIQLKGRCFFTNRRKIELIGLDWIKKLGLLDLPLQRFCNGVHLTWPSLAKLNQLTTTLLSACPSPAKVPKEKKEQEPGEKAPAASEPCQTPGRLTRSGARERRDAPTTSPSSNTPTAADSPDLSARSPRAKEAGTPASRRSGRKRMRAVPLQVNPQLKSYDMS</sequence>
<dbReference type="AlphaFoldDB" id="A0A3P6TW80"/>
<feature type="compositionally biased region" description="Basic and acidic residues" evidence="1">
    <location>
        <begin position="180"/>
        <end position="191"/>
    </location>
</feature>
<feature type="compositionally biased region" description="Low complexity" evidence="1">
    <location>
        <begin position="218"/>
        <end position="233"/>
    </location>
</feature>
<accession>A0A3P6TW80</accession>